<accession>A0ABP8KP48</accession>
<name>A0ABP8KP48_9BACT</name>
<keyword evidence="2" id="KW-1185">Reference proteome</keyword>
<evidence type="ECO:0000313" key="2">
    <source>
        <dbReference type="Proteomes" id="UP001500936"/>
    </source>
</evidence>
<dbReference type="EMBL" id="BAABHB010000008">
    <property type="protein sequence ID" value="GAA4411452.1"/>
    <property type="molecule type" value="Genomic_DNA"/>
</dbReference>
<comment type="caution">
    <text evidence="1">The sequence shown here is derived from an EMBL/GenBank/DDBJ whole genome shotgun (WGS) entry which is preliminary data.</text>
</comment>
<gene>
    <name evidence="1" type="ORF">GCM10023187_37310</name>
</gene>
<proteinExistence type="predicted"/>
<organism evidence="1 2">
    <name type="scientific">Nibrella viscosa</name>
    <dbReference type="NCBI Taxonomy" id="1084524"/>
    <lineage>
        <taxon>Bacteria</taxon>
        <taxon>Pseudomonadati</taxon>
        <taxon>Bacteroidota</taxon>
        <taxon>Cytophagia</taxon>
        <taxon>Cytophagales</taxon>
        <taxon>Spirosomataceae</taxon>
        <taxon>Nibrella</taxon>
    </lineage>
</organism>
<sequence length="50" mass="5590">MNTGRKGRCRVRRWLVTDYRMGAIFSVPAVSGKRLIIGSADGVVYCLEET</sequence>
<protein>
    <submittedName>
        <fullName evidence="1">Uncharacterized protein</fullName>
    </submittedName>
</protein>
<dbReference type="Proteomes" id="UP001500936">
    <property type="component" value="Unassembled WGS sequence"/>
</dbReference>
<reference evidence="2" key="1">
    <citation type="journal article" date="2019" name="Int. J. Syst. Evol. Microbiol.">
        <title>The Global Catalogue of Microorganisms (GCM) 10K type strain sequencing project: providing services to taxonomists for standard genome sequencing and annotation.</title>
        <authorList>
            <consortium name="The Broad Institute Genomics Platform"/>
            <consortium name="The Broad Institute Genome Sequencing Center for Infectious Disease"/>
            <person name="Wu L."/>
            <person name="Ma J."/>
        </authorList>
    </citation>
    <scope>NUCLEOTIDE SEQUENCE [LARGE SCALE GENOMIC DNA]</scope>
    <source>
        <strain evidence="2">JCM 17925</strain>
    </source>
</reference>
<evidence type="ECO:0000313" key="1">
    <source>
        <dbReference type="EMBL" id="GAA4411452.1"/>
    </source>
</evidence>